<feature type="region of interest" description="Disordered" evidence="5">
    <location>
        <begin position="1"/>
        <end position="94"/>
    </location>
</feature>
<evidence type="ECO:0000256" key="4">
    <source>
        <dbReference type="ARBA" id="ARBA00023136"/>
    </source>
</evidence>
<feature type="transmembrane region" description="Helical" evidence="6">
    <location>
        <begin position="519"/>
        <end position="538"/>
    </location>
</feature>
<evidence type="ECO:0000256" key="6">
    <source>
        <dbReference type="SAM" id="Phobius"/>
    </source>
</evidence>
<dbReference type="SUPFAM" id="SSF50182">
    <property type="entry name" value="Sm-like ribonucleoproteins"/>
    <property type="match status" value="1"/>
</dbReference>
<feature type="compositionally biased region" description="Polar residues" evidence="5">
    <location>
        <begin position="18"/>
        <end position="28"/>
    </location>
</feature>
<keyword evidence="4 6" id="KW-0472">Membrane</keyword>
<dbReference type="Pfam" id="PF00924">
    <property type="entry name" value="MS_channel_2nd"/>
    <property type="match status" value="1"/>
</dbReference>
<evidence type="ECO:0000259" key="7">
    <source>
        <dbReference type="PROSITE" id="PS50222"/>
    </source>
</evidence>
<dbReference type="InterPro" id="IPR018247">
    <property type="entry name" value="EF_Hand_1_Ca_BS"/>
</dbReference>
<dbReference type="PANTHER" id="PTHR31323">
    <property type="entry name" value="MECHANOSENSITIVE ION CHANNEL PROTEIN MSY2"/>
    <property type="match status" value="1"/>
</dbReference>
<keyword evidence="2 6" id="KW-0812">Transmembrane</keyword>
<feature type="transmembrane region" description="Helical" evidence="6">
    <location>
        <begin position="212"/>
        <end position="233"/>
    </location>
</feature>
<evidence type="ECO:0000256" key="2">
    <source>
        <dbReference type="ARBA" id="ARBA00022692"/>
    </source>
</evidence>
<keyword evidence="3 6" id="KW-1133">Transmembrane helix</keyword>
<feature type="compositionally biased region" description="Low complexity" evidence="5">
    <location>
        <begin position="66"/>
        <end position="77"/>
    </location>
</feature>
<organism evidence="8 9">
    <name type="scientific">Athelia psychrophila</name>
    <dbReference type="NCBI Taxonomy" id="1759441"/>
    <lineage>
        <taxon>Eukaryota</taxon>
        <taxon>Fungi</taxon>
        <taxon>Dikarya</taxon>
        <taxon>Basidiomycota</taxon>
        <taxon>Agaricomycotina</taxon>
        <taxon>Agaricomycetes</taxon>
        <taxon>Agaricomycetidae</taxon>
        <taxon>Atheliales</taxon>
        <taxon>Atheliaceae</taxon>
        <taxon>Athelia</taxon>
    </lineage>
</organism>
<evidence type="ECO:0000313" key="8">
    <source>
        <dbReference type="EMBL" id="KZP34689.1"/>
    </source>
</evidence>
<dbReference type="InterPro" id="IPR002048">
    <property type="entry name" value="EF_hand_dom"/>
</dbReference>
<evidence type="ECO:0000256" key="3">
    <source>
        <dbReference type="ARBA" id="ARBA00022989"/>
    </source>
</evidence>
<feature type="transmembrane region" description="Helical" evidence="6">
    <location>
        <begin position="550"/>
        <end position="574"/>
    </location>
</feature>
<evidence type="ECO:0000313" key="9">
    <source>
        <dbReference type="Proteomes" id="UP000076532"/>
    </source>
</evidence>
<dbReference type="InterPro" id="IPR058650">
    <property type="entry name" value="Msy1/2-like"/>
</dbReference>
<proteinExistence type="predicted"/>
<evidence type="ECO:0000256" key="1">
    <source>
        <dbReference type="ARBA" id="ARBA00004370"/>
    </source>
</evidence>
<reference evidence="8 9" key="1">
    <citation type="journal article" date="2016" name="Mol. Biol. Evol.">
        <title>Comparative Genomics of Early-Diverging Mushroom-Forming Fungi Provides Insights into the Origins of Lignocellulose Decay Capabilities.</title>
        <authorList>
            <person name="Nagy L.G."/>
            <person name="Riley R."/>
            <person name="Tritt A."/>
            <person name="Adam C."/>
            <person name="Daum C."/>
            <person name="Floudas D."/>
            <person name="Sun H."/>
            <person name="Yadav J.S."/>
            <person name="Pangilinan J."/>
            <person name="Larsson K.H."/>
            <person name="Matsuura K."/>
            <person name="Barry K."/>
            <person name="Labutti K."/>
            <person name="Kuo R."/>
            <person name="Ohm R.A."/>
            <person name="Bhattacharya S.S."/>
            <person name="Shirouzu T."/>
            <person name="Yoshinaga Y."/>
            <person name="Martin F.M."/>
            <person name="Grigoriev I.V."/>
            <person name="Hibbett D.S."/>
        </authorList>
    </citation>
    <scope>NUCLEOTIDE SEQUENCE [LARGE SCALE GENOMIC DNA]</scope>
    <source>
        <strain evidence="8 9">CBS 109695</strain>
    </source>
</reference>
<name>A0A166XE29_9AGAM</name>
<dbReference type="GO" id="GO:0005509">
    <property type="term" value="F:calcium ion binding"/>
    <property type="evidence" value="ECO:0007669"/>
    <property type="project" value="InterPro"/>
</dbReference>
<dbReference type="PROSITE" id="PS50222">
    <property type="entry name" value="EF_HAND_2"/>
    <property type="match status" value="1"/>
</dbReference>
<dbReference type="AlphaFoldDB" id="A0A166XE29"/>
<gene>
    <name evidence="8" type="ORF">FIBSPDRAFT_810101</name>
</gene>
<feature type="transmembrane region" description="Helical" evidence="6">
    <location>
        <begin position="296"/>
        <end position="317"/>
    </location>
</feature>
<dbReference type="EMBL" id="KV417480">
    <property type="protein sequence ID" value="KZP34689.1"/>
    <property type="molecule type" value="Genomic_DNA"/>
</dbReference>
<dbReference type="Pfam" id="PF25886">
    <property type="entry name" value="Msy1"/>
    <property type="match status" value="1"/>
</dbReference>
<dbReference type="GO" id="GO:0016020">
    <property type="term" value="C:membrane"/>
    <property type="evidence" value="ECO:0007669"/>
    <property type="project" value="UniProtKB-SubCell"/>
</dbReference>
<feature type="transmembrane region" description="Helical" evidence="6">
    <location>
        <begin position="167"/>
        <end position="192"/>
    </location>
</feature>
<dbReference type="InterPro" id="IPR010920">
    <property type="entry name" value="LSM_dom_sf"/>
</dbReference>
<keyword evidence="9" id="KW-1185">Reference proteome</keyword>
<dbReference type="OrthoDB" id="544685at2759"/>
<feature type="domain" description="EF-hand" evidence="7">
    <location>
        <begin position="463"/>
        <end position="498"/>
    </location>
</feature>
<dbReference type="PROSITE" id="PS00018">
    <property type="entry name" value="EF_HAND_1"/>
    <property type="match status" value="1"/>
</dbReference>
<comment type="subcellular location">
    <subcellularLocation>
        <location evidence="1">Membrane</location>
    </subcellularLocation>
</comment>
<dbReference type="InterPro" id="IPR023408">
    <property type="entry name" value="MscS_beta-dom_sf"/>
</dbReference>
<dbReference type="Proteomes" id="UP000076532">
    <property type="component" value="Unassembled WGS sequence"/>
</dbReference>
<evidence type="ECO:0000256" key="5">
    <source>
        <dbReference type="SAM" id="MobiDB-lite"/>
    </source>
</evidence>
<feature type="transmembrane region" description="Helical" evidence="6">
    <location>
        <begin position="254"/>
        <end position="276"/>
    </location>
</feature>
<dbReference type="GO" id="GO:0006874">
    <property type="term" value="P:intracellular calcium ion homeostasis"/>
    <property type="evidence" value="ECO:0007669"/>
    <property type="project" value="TreeGrafter"/>
</dbReference>
<dbReference type="GO" id="GO:0005262">
    <property type="term" value="F:calcium channel activity"/>
    <property type="evidence" value="ECO:0007669"/>
    <property type="project" value="TreeGrafter"/>
</dbReference>
<dbReference type="InterPro" id="IPR006685">
    <property type="entry name" value="MscS_channel_2nd"/>
</dbReference>
<protein>
    <recommendedName>
        <fullName evidence="7">EF-hand domain-containing protein</fullName>
    </recommendedName>
</protein>
<accession>A0A166XE29</accession>
<dbReference type="Gene3D" id="2.30.30.60">
    <property type="match status" value="1"/>
</dbReference>
<dbReference type="PANTHER" id="PTHR31323:SF15">
    <property type="entry name" value="MECHANOSENSITIVE ION CHANNEL PROTEIN MSY1"/>
    <property type="match status" value="1"/>
</dbReference>
<sequence>MLGGYHSVGLEHPDAADSETSPLHQTEMATRPEYRAAQSSETFRDGDGLADLGYAADGRSMHSTRSNAPLNAPSSNSYPPPLPSQSGVSGLPSYDQEKMAGFTRAPDQGTGAARPKSGRTSSWDLLSGFKKFEQDYEHFESRNASAAHLAFADGDLPKNKLARFYNYLLNVSIVTRWIMFIVPMLAIIWIPGILHYTSSPRAAVWTVTLNWWSIWLTVIWCGWWACLAFSRVIPHILRGTIGLVAVGLRRYIDWLTALSRYIALFGWSLANFVTFQPLISVQQHKPAPGGSTASETILSLISKLLFGVMLCSALLLAEKLAIQMIATKFHEQSYADRIANQKFAVKVLVTLYRNSTDIPGRSDTLNGGANAQKGANARDPRRFVKQALKGVRMAATTTTMAFGNVASEIAGTSVLQPNSPSAMVKTALESANKSRLLARRLYYSFTRAENSHFYVQDINPFFTSPEAADAAYALFDKDANGDVSRDEMEMTCMELHREQLSIEHSLQDMDSAVGKLDNLFMCLYVVIALLIMAVTLEAQLATLVTGTGTFILGLSWLIGGSLQEVLTSIIFLFVKHPFDVGDRVAILTATYTVKEINLLSTVFIDSTGCCVQAPNVVLNAAYIQNMRRSGLMTETFTFDVAFDTTFEKLEALRETMIVFLLKERRDFLPSFDVTVSDFADQAMLTLTADIKYKSNWQQGALKGQRRNKWICALKSAMKEVKVFGPKGDPGAIPAPVRQTQVPWEEVKHKAEVAARAGAKVPDEDTKMPVAGWNLADKNAVIEDVGDVFGEADQLNMTNPSNHPPPGLRQRPAALAAQASNLTMAQSFQTAEMEIERAPRGDPTA</sequence>